<dbReference type="Proteomes" id="UP000567293">
    <property type="component" value="Unassembled WGS sequence"/>
</dbReference>
<keyword evidence="1" id="KW-0472">Membrane</keyword>
<gene>
    <name evidence="3" type="ORF">HRJ53_11080</name>
</gene>
<comment type="caution">
    <text evidence="3">The sequence shown here is derived from an EMBL/GenBank/DDBJ whole genome shotgun (WGS) entry which is preliminary data.</text>
</comment>
<dbReference type="Pfam" id="PF13548">
    <property type="entry name" value="DUF4126"/>
    <property type="match status" value="1"/>
</dbReference>
<organism evidence="3 4">
    <name type="scientific">Candidatus Acidiferrum panamense</name>
    <dbReference type="NCBI Taxonomy" id="2741543"/>
    <lineage>
        <taxon>Bacteria</taxon>
        <taxon>Pseudomonadati</taxon>
        <taxon>Acidobacteriota</taxon>
        <taxon>Terriglobia</taxon>
        <taxon>Candidatus Acidiferrales</taxon>
        <taxon>Candidatus Acidiferrum</taxon>
    </lineage>
</organism>
<evidence type="ECO:0000256" key="1">
    <source>
        <dbReference type="SAM" id="Phobius"/>
    </source>
</evidence>
<protein>
    <submittedName>
        <fullName evidence="3">DUF4126 domain-containing protein</fullName>
    </submittedName>
</protein>
<dbReference type="InterPro" id="IPR025196">
    <property type="entry name" value="DUF4126"/>
</dbReference>
<name>A0A7V8SX17_9BACT</name>
<feature type="transmembrane region" description="Helical" evidence="1">
    <location>
        <begin position="77"/>
        <end position="95"/>
    </location>
</feature>
<feature type="domain" description="DUF4126" evidence="2">
    <location>
        <begin position="8"/>
        <end position="177"/>
    </location>
</feature>
<reference evidence="3" key="1">
    <citation type="submission" date="2020-06" db="EMBL/GenBank/DDBJ databases">
        <title>Legume-microbial interactions unlock mineral nutrients during tropical forest succession.</title>
        <authorList>
            <person name="Epihov D.Z."/>
        </authorList>
    </citation>
    <scope>NUCLEOTIDE SEQUENCE [LARGE SCALE GENOMIC DNA]</scope>
    <source>
        <strain evidence="3">Pan2503</strain>
    </source>
</reference>
<dbReference type="EMBL" id="JACDQQ010001076">
    <property type="protein sequence ID" value="MBA0085529.1"/>
    <property type="molecule type" value="Genomic_DNA"/>
</dbReference>
<proteinExistence type="predicted"/>
<evidence type="ECO:0000259" key="2">
    <source>
        <dbReference type="Pfam" id="PF13548"/>
    </source>
</evidence>
<sequence>MNPLQTLSLVLGAGFSSGLNLYATVATLGLLDRVGVIRLPASLQALAHPWVIGIAVMLYLIEFFADKIPYIDTIWDFVHTFIRPPAAALLAYGAVSGAGPEWRWGAALLAGGVALTSHGAKASTRAAVNTSPEPLSNWTLSLGEDVMAVWLSWMASVHPLATTIVVFVLLALCAYLIYGLFRFARRAVRGTPDTYLR</sequence>
<evidence type="ECO:0000313" key="4">
    <source>
        <dbReference type="Proteomes" id="UP000567293"/>
    </source>
</evidence>
<keyword evidence="4" id="KW-1185">Reference proteome</keyword>
<evidence type="ECO:0000313" key="3">
    <source>
        <dbReference type="EMBL" id="MBA0085529.1"/>
    </source>
</evidence>
<feature type="transmembrane region" description="Helical" evidence="1">
    <location>
        <begin position="47"/>
        <end position="65"/>
    </location>
</feature>
<accession>A0A7V8SX17</accession>
<dbReference type="AlphaFoldDB" id="A0A7V8SX17"/>
<feature type="transmembrane region" description="Helical" evidence="1">
    <location>
        <begin position="160"/>
        <end position="181"/>
    </location>
</feature>
<keyword evidence="1" id="KW-0812">Transmembrane</keyword>
<keyword evidence="1" id="KW-1133">Transmembrane helix</keyword>